<keyword evidence="3" id="KW-1185">Reference proteome</keyword>
<reference evidence="2 3" key="1">
    <citation type="submission" date="2024-08" db="EMBL/GenBank/DDBJ databases">
        <authorList>
            <person name="Cucini C."/>
            <person name="Frati F."/>
        </authorList>
    </citation>
    <scope>NUCLEOTIDE SEQUENCE [LARGE SCALE GENOMIC DNA]</scope>
</reference>
<protein>
    <submittedName>
        <fullName evidence="2">Uncharacterized protein</fullName>
    </submittedName>
</protein>
<accession>A0ABP1RUV9</accession>
<evidence type="ECO:0000313" key="3">
    <source>
        <dbReference type="Proteomes" id="UP001642540"/>
    </source>
</evidence>
<comment type="caution">
    <text evidence="2">The sequence shown here is derived from an EMBL/GenBank/DDBJ whole genome shotgun (WGS) entry which is preliminary data.</text>
</comment>
<evidence type="ECO:0000313" key="2">
    <source>
        <dbReference type="EMBL" id="CAL8136199.1"/>
    </source>
</evidence>
<proteinExistence type="predicted"/>
<keyword evidence="1" id="KW-1133">Transmembrane helix</keyword>
<evidence type="ECO:0000256" key="1">
    <source>
        <dbReference type="SAM" id="Phobius"/>
    </source>
</evidence>
<keyword evidence="1" id="KW-0472">Membrane</keyword>
<name>A0ABP1RUV9_9HEXA</name>
<feature type="transmembrane region" description="Helical" evidence="1">
    <location>
        <begin position="131"/>
        <end position="151"/>
    </location>
</feature>
<sequence length="394" mass="45272">MKSVMQTFISSKQKLSNKLFSKYQDAALLQRLRKCRHVSVVVPEKKRHEYYVALEKEKLGHVSLGKEILYKEDKGVVIEGWVSRTLNKHLMLLHDAGIWNYIRHVYGDRMLKSKVAASRDLVRSPSLNGNIVIIFAVIGAGHFAGLLCFLVEIRNGIRSKSVSLTELLNGIAITGVTAPPKKSSIETFYQVVDKDATVKEGRVVSRLNFFIISPLRFEFLENWRLDKLKGFNDTDKTTTVFRVPRPDFQIEFFKDVDDSFTLAVHRAYSIREVGGHANMDYPDLLQKLSASNVFICPKRDLVPKFSMSFDVAVEREITKCNKKVVFVGLENRVDNEFQYLSSNYKHKSFFKGVQTILPDFTAWHFDNGMGSTLPYVFTKLMENGIYHQVERFYD</sequence>
<organism evidence="2 3">
    <name type="scientific">Orchesella dallaii</name>
    <dbReference type="NCBI Taxonomy" id="48710"/>
    <lineage>
        <taxon>Eukaryota</taxon>
        <taxon>Metazoa</taxon>
        <taxon>Ecdysozoa</taxon>
        <taxon>Arthropoda</taxon>
        <taxon>Hexapoda</taxon>
        <taxon>Collembola</taxon>
        <taxon>Entomobryomorpha</taxon>
        <taxon>Entomobryoidea</taxon>
        <taxon>Orchesellidae</taxon>
        <taxon>Orchesellinae</taxon>
        <taxon>Orchesella</taxon>
    </lineage>
</organism>
<dbReference type="Proteomes" id="UP001642540">
    <property type="component" value="Unassembled WGS sequence"/>
</dbReference>
<keyword evidence="1" id="KW-0812">Transmembrane</keyword>
<dbReference type="EMBL" id="CAXLJM020000111">
    <property type="protein sequence ID" value="CAL8136199.1"/>
    <property type="molecule type" value="Genomic_DNA"/>
</dbReference>
<gene>
    <name evidence="2" type="ORF">ODALV1_LOCUS26330</name>
</gene>